<name>A0A9W8MT46_9AGAR</name>
<feature type="region of interest" description="Disordered" evidence="1">
    <location>
        <begin position="103"/>
        <end position="124"/>
    </location>
</feature>
<sequence>MEESCTATVLTPPTSAVQFSALAQIAVGVLITPHQINLESPSALGIVQPTSQPMQATTILHSYILDFYFCLLWTSTTKALEIERRPECRPHLVFVASKPTEHASASLRSDTRTDRPEQQTTGADVDVRHPEMWSSYLLHSLLQVKDFTLSPSVTVDRTFAIGWCSGSPKSTIPLLQVSAMKIIIQHEPQSTTNYGHTSCITNRTPTTPNTKSDYLARTYLEITD</sequence>
<protein>
    <submittedName>
        <fullName evidence="2">Uncharacterized protein</fullName>
    </submittedName>
</protein>
<dbReference type="EMBL" id="JANKHO010000603">
    <property type="protein sequence ID" value="KAJ3508005.1"/>
    <property type="molecule type" value="Genomic_DNA"/>
</dbReference>
<comment type="caution">
    <text evidence="2">The sequence shown here is derived from an EMBL/GenBank/DDBJ whole genome shotgun (WGS) entry which is preliminary data.</text>
</comment>
<dbReference type="Proteomes" id="UP001148786">
    <property type="component" value="Unassembled WGS sequence"/>
</dbReference>
<proteinExistence type="predicted"/>
<accession>A0A9W8MT46</accession>
<evidence type="ECO:0000313" key="2">
    <source>
        <dbReference type="EMBL" id="KAJ3508005.1"/>
    </source>
</evidence>
<evidence type="ECO:0000313" key="3">
    <source>
        <dbReference type="Proteomes" id="UP001148786"/>
    </source>
</evidence>
<organism evidence="2 3">
    <name type="scientific">Agrocybe chaxingu</name>
    <dbReference type="NCBI Taxonomy" id="84603"/>
    <lineage>
        <taxon>Eukaryota</taxon>
        <taxon>Fungi</taxon>
        <taxon>Dikarya</taxon>
        <taxon>Basidiomycota</taxon>
        <taxon>Agaricomycotina</taxon>
        <taxon>Agaricomycetes</taxon>
        <taxon>Agaricomycetidae</taxon>
        <taxon>Agaricales</taxon>
        <taxon>Agaricineae</taxon>
        <taxon>Strophariaceae</taxon>
        <taxon>Agrocybe</taxon>
    </lineage>
</organism>
<keyword evidence="3" id="KW-1185">Reference proteome</keyword>
<reference evidence="2" key="1">
    <citation type="submission" date="2022-07" db="EMBL/GenBank/DDBJ databases">
        <title>Genome Sequence of Agrocybe chaxingu.</title>
        <authorList>
            <person name="Buettner E."/>
        </authorList>
    </citation>
    <scope>NUCLEOTIDE SEQUENCE</scope>
    <source>
        <strain evidence="2">MP-N11</strain>
    </source>
</reference>
<evidence type="ECO:0000256" key="1">
    <source>
        <dbReference type="SAM" id="MobiDB-lite"/>
    </source>
</evidence>
<gene>
    <name evidence="2" type="ORF">NLJ89_g5993</name>
</gene>
<dbReference type="AlphaFoldDB" id="A0A9W8MT46"/>